<feature type="region of interest" description="Disordered" evidence="4">
    <location>
        <begin position="241"/>
        <end position="261"/>
    </location>
</feature>
<dbReference type="EMBL" id="GL732546">
    <property type="protein sequence ID" value="EFX80829.1"/>
    <property type="molecule type" value="Genomic_DNA"/>
</dbReference>
<reference evidence="7 8" key="1">
    <citation type="journal article" date="2011" name="Science">
        <title>The ecoresponsive genome of Daphnia pulex.</title>
        <authorList>
            <person name="Colbourne J.K."/>
            <person name="Pfrender M.E."/>
            <person name="Gilbert D."/>
            <person name="Thomas W.K."/>
            <person name="Tucker A."/>
            <person name="Oakley T.H."/>
            <person name="Tokishita S."/>
            <person name="Aerts A."/>
            <person name="Arnold G.J."/>
            <person name="Basu M.K."/>
            <person name="Bauer D.J."/>
            <person name="Caceres C.E."/>
            <person name="Carmel L."/>
            <person name="Casola C."/>
            <person name="Choi J.H."/>
            <person name="Detter J.C."/>
            <person name="Dong Q."/>
            <person name="Dusheyko S."/>
            <person name="Eads B.D."/>
            <person name="Frohlich T."/>
            <person name="Geiler-Samerotte K.A."/>
            <person name="Gerlach D."/>
            <person name="Hatcher P."/>
            <person name="Jogdeo S."/>
            <person name="Krijgsveld J."/>
            <person name="Kriventseva E.V."/>
            <person name="Kultz D."/>
            <person name="Laforsch C."/>
            <person name="Lindquist E."/>
            <person name="Lopez J."/>
            <person name="Manak J.R."/>
            <person name="Muller J."/>
            <person name="Pangilinan J."/>
            <person name="Patwardhan R.P."/>
            <person name="Pitluck S."/>
            <person name="Pritham E.J."/>
            <person name="Rechtsteiner A."/>
            <person name="Rho M."/>
            <person name="Rogozin I.B."/>
            <person name="Sakarya O."/>
            <person name="Salamov A."/>
            <person name="Schaack S."/>
            <person name="Shapiro H."/>
            <person name="Shiga Y."/>
            <person name="Skalitzky C."/>
            <person name="Smith Z."/>
            <person name="Souvorov A."/>
            <person name="Sung W."/>
            <person name="Tang Z."/>
            <person name="Tsuchiya D."/>
            <person name="Tu H."/>
            <person name="Vos H."/>
            <person name="Wang M."/>
            <person name="Wolf Y.I."/>
            <person name="Yamagata H."/>
            <person name="Yamada T."/>
            <person name="Ye Y."/>
            <person name="Shaw J.R."/>
            <person name="Andrews J."/>
            <person name="Crease T.J."/>
            <person name="Tang H."/>
            <person name="Lucas S.M."/>
            <person name="Robertson H.M."/>
            <person name="Bork P."/>
            <person name="Koonin E.V."/>
            <person name="Zdobnov E.M."/>
            <person name="Grigoriev I.V."/>
            <person name="Lynch M."/>
            <person name="Boore J.L."/>
        </authorList>
    </citation>
    <scope>NUCLEOTIDE SEQUENCE [LARGE SCALE GENOMIC DNA]</scope>
</reference>
<evidence type="ECO:0000256" key="2">
    <source>
        <dbReference type="ARBA" id="ARBA00008174"/>
    </source>
</evidence>
<comment type="subcellular location">
    <subcellularLocation>
        <location evidence="1">Nucleus</location>
    </subcellularLocation>
</comment>
<dbReference type="InParanoid" id="E9GI54"/>
<comment type="similarity">
    <text evidence="2">Belongs to the timeless family.</text>
</comment>
<feature type="domain" description="Timeless C-terminal" evidence="6">
    <location>
        <begin position="610"/>
        <end position="708"/>
    </location>
</feature>
<gene>
    <name evidence="7" type="ORF">DAPPUDRAFT_103010</name>
</gene>
<protein>
    <submittedName>
        <fullName evidence="7">Putative TIMELESS/TIM-1 protein</fullName>
    </submittedName>
</protein>
<dbReference type="OMA" id="PREWSAD"/>
<dbReference type="GO" id="GO:0009649">
    <property type="term" value="P:entrainment of circadian clock"/>
    <property type="evidence" value="ECO:0000318"/>
    <property type="project" value="GO_Central"/>
</dbReference>
<feature type="compositionally biased region" description="Low complexity" evidence="4">
    <location>
        <begin position="241"/>
        <end position="255"/>
    </location>
</feature>
<keyword evidence="8" id="KW-1185">Reference proteome</keyword>
<dbReference type="GO" id="GO:0031298">
    <property type="term" value="C:replication fork protection complex"/>
    <property type="evidence" value="ECO:0000318"/>
    <property type="project" value="GO_Central"/>
</dbReference>
<proteinExistence type="inferred from homology"/>
<dbReference type="Pfam" id="PF05029">
    <property type="entry name" value="TIMELESS_C"/>
    <property type="match status" value="1"/>
</dbReference>
<dbReference type="PANTHER" id="PTHR22940">
    <property type="entry name" value="TIMEOUT/TIMELESS-2"/>
    <property type="match status" value="1"/>
</dbReference>
<accession>E9GI54</accession>
<evidence type="ECO:0000256" key="3">
    <source>
        <dbReference type="ARBA" id="ARBA00023242"/>
    </source>
</evidence>
<dbReference type="OrthoDB" id="6429365at2759"/>
<dbReference type="KEGG" id="dpx:DAPPUDRAFT_103010"/>
<dbReference type="Pfam" id="PF04821">
    <property type="entry name" value="TIMELESS"/>
    <property type="match status" value="1"/>
</dbReference>
<dbReference type="Proteomes" id="UP000000305">
    <property type="component" value="Unassembled WGS sequence"/>
</dbReference>
<dbReference type="InterPro" id="IPR044998">
    <property type="entry name" value="Timeless"/>
</dbReference>
<organism evidence="7 8">
    <name type="scientific">Daphnia pulex</name>
    <name type="common">Water flea</name>
    <dbReference type="NCBI Taxonomy" id="6669"/>
    <lineage>
        <taxon>Eukaryota</taxon>
        <taxon>Metazoa</taxon>
        <taxon>Ecdysozoa</taxon>
        <taxon>Arthropoda</taxon>
        <taxon>Crustacea</taxon>
        <taxon>Branchiopoda</taxon>
        <taxon>Diplostraca</taxon>
        <taxon>Cladocera</taxon>
        <taxon>Anomopoda</taxon>
        <taxon>Daphniidae</taxon>
        <taxon>Daphnia</taxon>
    </lineage>
</organism>
<dbReference type="InterPro" id="IPR006906">
    <property type="entry name" value="Timeless_N"/>
</dbReference>
<name>E9GI54_DAPPU</name>
<evidence type="ECO:0000259" key="5">
    <source>
        <dbReference type="Pfam" id="PF04821"/>
    </source>
</evidence>
<evidence type="ECO:0000256" key="1">
    <source>
        <dbReference type="ARBA" id="ARBA00004123"/>
    </source>
</evidence>
<evidence type="ECO:0000313" key="8">
    <source>
        <dbReference type="Proteomes" id="UP000000305"/>
    </source>
</evidence>
<dbReference type="GO" id="GO:0048511">
    <property type="term" value="P:rhythmic process"/>
    <property type="evidence" value="ECO:0007669"/>
    <property type="project" value="UniProtKB-KW"/>
</dbReference>
<dbReference type="InterPro" id="IPR007725">
    <property type="entry name" value="TIMELESS_C"/>
</dbReference>
<dbReference type="STRING" id="6669.E9GI54"/>
<dbReference type="eggNOG" id="KOG1974">
    <property type="taxonomic scope" value="Eukaryota"/>
</dbReference>
<dbReference type="GO" id="GO:0043111">
    <property type="term" value="P:replication fork arrest"/>
    <property type="evidence" value="ECO:0000318"/>
    <property type="project" value="GO_Central"/>
</dbReference>
<dbReference type="GO" id="GO:0000076">
    <property type="term" value="P:DNA replication checkpoint signaling"/>
    <property type="evidence" value="ECO:0000318"/>
    <property type="project" value="GO_Central"/>
</dbReference>
<dbReference type="GO" id="GO:0003677">
    <property type="term" value="F:DNA binding"/>
    <property type="evidence" value="ECO:0000318"/>
    <property type="project" value="GO_Central"/>
</dbReference>
<keyword evidence="3" id="KW-0539">Nucleus</keyword>
<dbReference type="AlphaFoldDB" id="E9GI54"/>
<dbReference type="GO" id="GO:0006281">
    <property type="term" value="P:DNA repair"/>
    <property type="evidence" value="ECO:0000318"/>
    <property type="project" value="GO_Central"/>
</dbReference>
<evidence type="ECO:0000259" key="6">
    <source>
        <dbReference type="Pfam" id="PF05029"/>
    </source>
</evidence>
<dbReference type="PhylomeDB" id="E9GI54"/>
<evidence type="ECO:0000256" key="4">
    <source>
        <dbReference type="SAM" id="MobiDB-lite"/>
    </source>
</evidence>
<feature type="domain" description="Timeless N-terminal" evidence="5">
    <location>
        <begin position="26"/>
        <end position="250"/>
    </location>
</feature>
<sequence>MDWMLSSGGAPSMVLIPLGIRYNNQYYISIHCLSYLDDLIVQLKTDDKKTHSRRRGLGYVDIINTDLKPILILSSKNDEPKIFRSAVRLLAEISTPIECLVFEETVNHANGKSPNVIYELTQLLYKCKEAFLDLSVIQAIMHNLEHLLEKQALSSEETIFITFALVLFRNVLHAPERQPGAQQKLLCNLFSQKFDGFLLKLLACPQKGDWAAVITQIISVIFKDQPVENIQNRLRIKMETSGSENYDESNNSSDEVGQNSTPNEVSTFLDQFVVDFMLDGYNVVVGILHLQLLRDKNVPLDKPQFFWLIAYFLGFASILKLDLQSITNVLHIDILCYLTWEAVCEIGRLDKNTLQRSMDANPRRIHRCVRAIREYLQACQVYSRLDSTRVNISGPGSSHEYQRWSYLLRGYLPAMRELRQLFVLLLRQFNPKFHCRRLLSDMITGNHLLLTTLKQANDFPASVPRFDMMTEHLSQFCTKTILARYGSALSDFRTNGPFLNDSIFTILLHVKNDLGKIDLLLHPVVLRPFVKIWEESFDICDNWHTLIECVLQTFWKNHRSGNYSIGSYPWNTTTDGLADEENLTLTKAKHPAGNNISSFNVLHTDTQSVVNQLKNSGFQKQLIWIQSSLLAACSARLGTYVGQEFRNPIASLSLRTNMPCPIIPWTEEESFALNSDLFHSLIFQIGLIPPTSCDSVYPCIPREWSADTVYKVALVFGNVDQQNIDFDLACVCKSQLNNRAVGPLFDISTDGFHQRICQMSAEKEQKQDELLASLPEVSFNVWEWMEKSAELGEIWAPEIEDAAISDMANGVNALGFFDEFSSREDEECAME</sequence>
<evidence type="ECO:0000313" key="7">
    <source>
        <dbReference type="EMBL" id="EFX80829.1"/>
    </source>
</evidence>
<dbReference type="PANTHER" id="PTHR22940:SF5">
    <property type="entry name" value="PROTEIN TIMELESS"/>
    <property type="match status" value="1"/>
</dbReference>
<dbReference type="HOGENOM" id="CLU_007646_0_0_1"/>